<evidence type="ECO:0000256" key="1">
    <source>
        <dbReference type="ARBA" id="ARBA00023015"/>
    </source>
</evidence>
<evidence type="ECO:0000313" key="5">
    <source>
        <dbReference type="EMBL" id="MBA3927201.1"/>
    </source>
</evidence>
<dbReference type="Pfam" id="PF13377">
    <property type="entry name" value="Peripla_BP_3"/>
    <property type="match status" value="1"/>
</dbReference>
<dbReference type="CDD" id="cd07377">
    <property type="entry name" value="WHTH_GntR"/>
    <property type="match status" value="1"/>
</dbReference>
<dbReference type="InterPro" id="IPR000524">
    <property type="entry name" value="Tscrpt_reg_HTH_GntR"/>
</dbReference>
<keyword evidence="1" id="KW-0805">Transcription regulation</keyword>
<keyword evidence="3" id="KW-0804">Transcription</keyword>
<organism evidence="5 6">
    <name type="scientific">Listeria rustica</name>
    <dbReference type="NCBI Taxonomy" id="2713503"/>
    <lineage>
        <taxon>Bacteria</taxon>
        <taxon>Bacillati</taxon>
        <taxon>Bacillota</taxon>
        <taxon>Bacilli</taxon>
        <taxon>Bacillales</taxon>
        <taxon>Listeriaceae</taxon>
        <taxon>Listeria</taxon>
    </lineage>
</organism>
<dbReference type="Pfam" id="PF00392">
    <property type="entry name" value="GntR"/>
    <property type="match status" value="1"/>
</dbReference>
<dbReference type="SUPFAM" id="SSF46785">
    <property type="entry name" value="Winged helix' DNA-binding domain"/>
    <property type="match status" value="1"/>
</dbReference>
<protein>
    <submittedName>
        <fullName evidence="5">GntR family transcriptional regulator</fullName>
    </submittedName>
</protein>
<evidence type="ECO:0000313" key="6">
    <source>
        <dbReference type="Proteomes" id="UP000548787"/>
    </source>
</evidence>
<dbReference type="PROSITE" id="PS50949">
    <property type="entry name" value="HTH_GNTR"/>
    <property type="match status" value="1"/>
</dbReference>
<keyword evidence="2" id="KW-0238">DNA-binding</keyword>
<dbReference type="PANTHER" id="PTHR30146:SF150">
    <property type="entry name" value="ARABINOSE METABOLISM TRANSCRIPTIONAL REPRESSOR"/>
    <property type="match status" value="1"/>
</dbReference>
<accession>A0A7W1T899</accession>
<evidence type="ECO:0000256" key="3">
    <source>
        <dbReference type="ARBA" id="ARBA00023163"/>
    </source>
</evidence>
<reference evidence="5 6" key="1">
    <citation type="submission" date="2020-05" db="EMBL/GenBank/DDBJ databases">
        <authorList>
            <person name="Carlin C.R."/>
        </authorList>
    </citation>
    <scope>NUCLEOTIDE SEQUENCE [LARGE SCALE GENOMIC DNA]</scope>
    <source>
        <strain evidence="5 6">FSL W9-0585</strain>
    </source>
</reference>
<dbReference type="AlphaFoldDB" id="A0A7W1T899"/>
<reference evidence="5 6" key="2">
    <citation type="submission" date="2020-08" db="EMBL/GenBank/DDBJ databases">
        <title>Listeria ohnekaius sp. nov. and Listeria portnoyii sp. nov. isolated from non-agricultural and natural environments.</title>
        <authorList>
            <person name="Weller D."/>
            <person name="Belias A.M."/>
            <person name="Liao J."/>
            <person name="Guo S."/>
            <person name="Orsi R.H."/>
            <person name="Wiedmann M."/>
        </authorList>
    </citation>
    <scope>NUCLEOTIDE SEQUENCE [LARGE SCALE GENOMIC DNA]</scope>
    <source>
        <strain evidence="5 6">FSL W9-0585</strain>
    </source>
</reference>
<dbReference type="EMBL" id="JABJVM010000015">
    <property type="protein sequence ID" value="MBA3927201.1"/>
    <property type="molecule type" value="Genomic_DNA"/>
</dbReference>
<proteinExistence type="predicted"/>
<evidence type="ECO:0000259" key="4">
    <source>
        <dbReference type="PROSITE" id="PS50949"/>
    </source>
</evidence>
<dbReference type="InterPro" id="IPR036388">
    <property type="entry name" value="WH-like_DNA-bd_sf"/>
</dbReference>
<name>A0A7W1T899_9LIST</name>
<dbReference type="Gene3D" id="3.40.50.2300">
    <property type="match status" value="2"/>
</dbReference>
<dbReference type="CDD" id="cd01541">
    <property type="entry name" value="PBP1_AraR"/>
    <property type="match status" value="1"/>
</dbReference>
<dbReference type="SUPFAM" id="SSF53822">
    <property type="entry name" value="Periplasmic binding protein-like I"/>
    <property type="match status" value="1"/>
</dbReference>
<dbReference type="PRINTS" id="PR00035">
    <property type="entry name" value="HTHGNTR"/>
</dbReference>
<keyword evidence="6" id="KW-1185">Reference proteome</keyword>
<dbReference type="InterPro" id="IPR036390">
    <property type="entry name" value="WH_DNA-bd_sf"/>
</dbReference>
<gene>
    <name evidence="5" type="ORF">HPK16_12690</name>
</gene>
<dbReference type="GO" id="GO:0000976">
    <property type="term" value="F:transcription cis-regulatory region binding"/>
    <property type="evidence" value="ECO:0007669"/>
    <property type="project" value="TreeGrafter"/>
</dbReference>
<sequence length="360" mass="40731">MNQSKYQVIAEDIRTKILSGDYPQDTAIPPELKLQKDYGVSRHTVRQAIAVLVNEGLLRKEKGSGTYVDNHYKAEQTNRKKSEHKTIGVITTYLSDYIFPSIIRGIEQSLRSDNYSLLLASTNNDYAAEKECLQKMIDQGVDGLIVEPTKSALYNPNLALYVSLRERGIPIVMINARYEELNTPYICVDDVSVGYLATEFLIKKQHKKLLFVTKTDDLQGKYRLKGFIEACEAYEIQFSEGDVITYTTETRTQVIHQILERLGQKDVTGIVCYNDQIANLLATELMERDYKIPADFSIIGNDDSSLSRLGSVKLTTLSHPKEEMGKDAANWIVRTIETGIPEENICYKPVLIERDSVKGI</sequence>
<dbReference type="GO" id="GO:0003700">
    <property type="term" value="F:DNA-binding transcription factor activity"/>
    <property type="evidence" value="ECO:0007669"/>
    <property type="project" value="InterPro"/>
</dbReference>
<dbReference type="InterPro" id="IPR028082">
    <property type="entry name" value="Peripla_BP_I"/>
</dbReference>
<comment type="caution">
    <text evidence="5">The sequence shown here is derived from an EMBL/GenBank/DDBJ whole genome shotgun (WGS) entry which is preliminary data.</text>
</comment>
<feature type="domain" description="HTH gntR-type" evidence="4">
    <location>
        <begin position="3"/>
        <end position="71"/>
    </location>
</feature>
<dbReference type="Gene3D" id="1.10.10.10">
    <property type="entry name" value="Winged helix-like DNA-binding domain superfamily/Winged helix DNA-binding domain"/>
    <property type="match status" value="1"/>
</dbReference>
<dbReference type="InterPro" id="IPR046335">
    <property type="entry name" value="LacI/GalR-like_sensor"/>
</dbReference>
<dbReference type="Proteomes" id="UP000548787">
    <property type="component" value="Unassembled WGS sequence"/>
</dbReference>
<dbReference type="PANTHER" id="PTHR30146">
    <property type="entry name" value="LACI-RELATED TRANSCRIPTIONAL REPRESSOR"/>
    <property type="match status" value="1"/>
</dbReference>
<dbReference type="RefSeq" id="WP_181677313.1">
    <property type="nucleotide sequence ID" value="NZ_JABJVM010000015.1"/>
</dbReference>
<dbReference type="SMART" id="SM00345">
    <property type="entry name" value="HTH_GNTR"/>
    <property type="match status" value="1"/>
</dbReference>
<evidence type="ECO:0000256" key="2">
    <source>
        <dbReference type="ARBA" id="ARBA00023125"/>
    </source>
</evidence>
<dbReference type="InterPro" id="IPR033532">
    <property type="entry name" value="AraR_ligand_bind_dom"/>
</dbReference>